<dbReference type="AlphaFoldDB" id="A0AAN8KEN0"/>
<dbReference type="GO" id="GO:0005856">
    <property type="term" value="C:cytoskeleton"/>
    <property type="evidence" value="ECO:0007669"/>
    <property type="project" value="InterPro"/>
</dbReference>
<dbReference type="InterPro" id="IPR019748">
    <property type="entry name" value="FERM_central"/>
</dbReference>
<dbReference type="Pfam" id="PF00784">
    <property type="entry name" value="MyTH4"/>
    <property type="match status" value="2"/>
</dbReference>
<dbReference type="Gene3D" id="2.30.30.40">
    <property type="entry name" value="SH3 Domains"/>
    <property type="match status" value="1"/>
</dbReference>
<dbReference type="CDD" id="cd14473">
    <property type="entry name" value="FERM_B-lobe"/>
    <property type="match status" value="2"/>
</dbReference>
<evidence type="ECO:0000259" key="8">
    <source>
        <dbReference type="PROSITE" id="PS51016"/>
    </source>
</evidence>
<dbReference type="SUPFAM" id="SSF54236">
    <property type="entry name" value="Ubiquitin-like"/>
    <property type="match status" value="1"/>
</dbReference>
<dbReference type="Gene3D" id="1.20.80.10">
    <property type="match status" value="2"/>
</dbReference>
<sequence>MSSPSKSHNLLNRQESVAVTNTESPVTAFGNDKDDDMYSVSEITSVDEKQNSKHKDKKSQPTNFKNATFSKAPPELKRKSFALSTGESNENGKGGDGDDISNGTESTISEISAVNDDIPSSFAVYAKTLFHCKTTHVYSCAALPQPLLEKTDKADFLASLAAWVTILRIMGDLPERLSESDITIQGEEPSVVSKVKGSYKIRYTKKEVDDAQKKYSELFRDPMGTGLSDIPFLYDGKETMLEKVQFICALGIYRTDLRDELYCQLCKQLSNNPSKNSTIRGWVLMQLLAGSFMPTEKFAACLRGFLREGPRELAHKVDRVLRRTCCVGTRGFPPSWLEFQAAKNGKPILLPVTYMNGHRSLVEVDAASTTKEVCHQLGHVHNIQDDDGFSVYISLYNKISCLGNGHIRIMDAISECEQHTRGIGMRESNSGWRLFYRKEVFSPWHDSKNDSEETNLIYEQIMRGITLGEYQCEKENVLVLLAAQKYYLEYSVEIDDHKLEMMLRNWMPQDKKNEMSMDLWKEKVKASIKNNFEDKKVECDSLKVDIVTFAMDKWFLLYSRYYDASKFVDGGTTLTDTVVAVNSKGVHVLDTTETIRTHISYIEITSLSKWRHAVTISTVKGDSYVMTSMHADDMFSLLSEFVDGLRDRSTYALVLLDTAQYGSLDMSLLKGDLVVLDKPNKEYEGSDVFNVHCPRTGKTGTLPRDILYILPTTEEPKSNTLAMLTTQLKKDVNQFVTTEDSKQHTLALFARYHFRQGTESTVSKLLSKASFKKDKNGAIWAYSREPIRKPLLKKSTDRDDIRISSIRSFLALQQFMGDSVIPDNRTTVEVANEYIMEQVARNRYLREEIFCQIMKQLTNNPNKISCEKGWQLFYFVCGSTLPSYEMQQECIKFLRTSKHYMAKHCLHRLRMAKRKGCRLFPPHPIEYEALSKSQFSTAVDIFMPDGSKQTIAVSADTKIIDIKKHIGVKLKLKSVDEFALFVTASHGIYSLSSRDYYYDCVSHYETFIVKPRPDKPISKNGLCIVMLRKLWIHSDAGVDKNADVHFHYPQEIQNYLQGFQKCTDAVAIELSALAYRAKYGDDATGFNKFGHLAGSILPRPLLSSSGADHWSQHVLSEYRKSNGISADDAKIKFLKIVQKWPTYGSVFFEVKQRSSKTLPKEMLFAVNGKGVHLINKNSRELIVTHDFAKVPNWAYDDKSFTLILLDGTDTKHILLETRNGHNIDDLVMTYISFIMNIQMKKKSGFIASSGESLC</sequence>
<reference evidence="9 10" key="1">
    <citation type="submission" date="2024-01" db="EMBL/GenBank/DDBJ databases">
        <title>The genome of the rayed Mediterranean limpet Patella caerulea (Linnaeus, 1758).</title>
        <authorList>
            <person name="Anh-Thu Weber A."/>
            <person name="Halstead-Nussloch G."/>
        </authorList>
    </citation>
    <scope>NUCLEOTIDE SEQUENCE [LARGE SCALE GENOMIC DNA]</scope>
    <source>
        <strain evidence="9">AATW-2023a</strain>
        <tissue evidence="9">Whole specimen</tissue>
    </source>
</reference>
<keyword evidence="5" id="KW-0009">Actin-binding</keyword>
<dbReference type="Proteomes" id="UP001347796">
    <property type="component" value="Unassembled WGS sequence"/>
</dbReference>
<feature type="compositionally biased region" description="Polar residues" evidence="6">
    <location>
        <begin position="60"/>
        <end position="69"/>
    </location>
</feature>
<dbReference type="Gene3D" id="3.10.20.90">
    <property type="entry name" value="Phosphatidylinositol 3-kinase Catalytic Subunit, Chain A, domain 1"/>
    <property type="match status" value="2"/>
</dbReference>
<evidence type="ECO:0000256" key="5">
    <source>
        <dbReference type="ARBA" id="ARBA00023203"/>
    </source>
</evidence>
<dbReference type="Pfam" id="PF21989">
    <property type="entry name" value="RA_2"/>
    <property type="match status" value="1"/>
</dbReference>
<dbReference type="InterPro" id="IPR041793">
    <property type="entry name" value="MyoVII_FERM_C1"/>
</dbReference>
<protein>
    <recommendedName>
        <fullName evidence="11">Myosin VIIa</fullName>
    </recommendedName>
</protein>
<keyword evidence="3" id="KW-0963">Cytoplasm</keyword>
<evidence type="ECO:0000256" key="1">
    <source>
        <dbReference type="ARBA" id="ARBA00004496"/>
    </source>
</evidence>
<keyword evidence="10" id="KW-1185">Reference proteome</keyword>
<feature type="compositionally biased region" description="Polar residues" evidence="6">
    <location>
        <begin position="1"/>
        <end position="25"/>
    </location>
</feature>
<comment type="subcellular location">
    <subcellularLocation>
        <location evidence="1">Cytoplasm</location>
    </subcellularLocation>
</comment>
<feature type="region of interest" description="Disordered" evidence="6">
    <location>
        <begin position="1"/>
        <end position="70"/>
    </location>
</feature>
<dbReference type="EMBL" id="JAZGQO010000001">
    <property type="protein sequence ID" value="KAK6194916.1"/>
    <property type="molecule type" value="Genomic_DNA"/>
</dbReference>
<dbReference type="PANTHER" id="PTHR22692:SF33">
    <property type="entry name" value="MYOSIN"/>
    <property type="match status" value="1"/>
</dbReference>
<dbReference type="Gene3D" id="2.30.29.30">
    <property type="entry name" value="Pleckstrin-homology domain (PH domain)/Phosphotyrosine-binding domain (PTB)"/>
    <property type="match status" value="2"/>
</dbReference>
<dbReference type="InterPro" id="IPR019749">
    <property type="entry name" value="Band_41_domain"/>
</dbReference>
<feature type="domain" description="FERM" evidence="7">
    <location>
        <begin position="348"/>
        <end position="649"/>
    </location>
</feature>
<dbReference type="Gene3D" id="1.25.40.530">
    <property type="entry name" value="MyTH4 domain"/>
    <property type="match status" value="2"/>
</dbReference>
<dbReference type="GO" id="GO:0005737">
    <property type="term" value="C:cytoplasm"/>
    <property type="evidence" value="ECO:0007669"/>
    <property type="project" value="UniProtKB-SubCell"/>
</dbReference>
<name>A0AAN8KEN0_PATCE</name>
<dbReference type="InterPro" id="IPR014352">
    <property type="entry name" value="FERM/acyl-CoA-bd_prot_sf"/>
</dbReference>
<dbReference type="CDD" id="cd17092">
    <property type="entry name" value="FERM1_F1_Myosin-VII"/>
    <property type="match status" value="1"/>
</dbReference>
<organism evidence="9 10">
    <name type="scientific">Patella caerulea</name>
    <name type="common">Rayed Mediterranean limpet</name>
    <dbReference type="NCBI Taxonomy" id="87958"/>
    <lineage>
        <taxon>Eukaryota</taxon>
        <taxon>Metazoa</taxon>
        <taxon>Spiralia</taxon>
        <taxon>Lophotrochozoa</taxon>
        <taxon>Mollusca</taxon>
        <taxon>Gastropoda</taxon>
        <taxon>Patellogastropoda</taxon>
        <taxon>Patelloidea</taxon>
        <taxon>Patellidae</taxon>
        <taxon>Patella</taxon>
    </lineage>
</organism>
<dbReference type="Pfam" id="PF00373">
    <property type="entry name" value="FERM_M"/>
    <property type="match status" value="2"/>
</dbReference>
<dbReference type="GO" id="GO:0005524">
    <property type="term" value="F:ATP binding"/>
    <property type="evidence" value="ECO:0007669"/>
    <property type="project" value="UniProtKB-KW"/>
</dbReference>
<dbReference type="GO" id="GO:0003779">
    <property type="term" value="F:actin binding"/>
    <property type="evidence" value="ECO:0007669"/>
    <property type="project" value="UniProtKB-KW"/>
</dbReference>
<feature type="domain" description="FERM" evidence="7">
    <location>
        <begin position="937"/>
        <end position="1238"/>
    </location>
</feature>
<dbReference type="SUPFAM" id="SSF50729">
    <property type="entry name" value="PH domain-like"/>
    <property type="match status" value="1"/>
</dbReference>
<keyword evidence="4" id="KW-0677">Repeat</keyword>
<dbReference type="Pfam" id="PF21998">
    <property type="entry name" value="FERM_C1_MyoVII"/>
    <property type="match status" value="1"/>
</dbReference>
<comment type="caution">
    <text evidence="9">The sequence shown here is derived from an EMBL/GenBank/DDBJ whole genome shotgun (WGS) entry which is preliminary data.</text>
</comment>
<dbReference type="InterPro" id="IPR000299">
    <property type="entry name" value="FERM_domain"/>
</dbReference>
<dbReference type="InterPro" id="IPR038185">
    <property type="entry name" value="MyTH4_dom_sf"/>
</dbReference>
<evidence type="ECO:0000259" key="7">
    <source>
        <dbReference type="PROSITE" id="PS50057"/>
    </source>
</evidence>
<evidence type="ECO:0000256" key="3">
    <source>
        <dbReference type="ARBA" id="ARBA00022490"/>
    </source>
</evidence>
<accession>A0AAN8KEN0</accession>
<dbReference type="PROSITE" id="PS51016">
    <property type="entry name" value="MYTH4"/>
    <property type="match status" value="2"/>
</dbReference>
<evidence type="ECO:0000256" key="4">
    <source>
        <dbReference type="ARBA" id="ARBA00022737"/>
    </source>
</evidence>
<feature type="region of interest" description="Disordered" evidence="6">
    <location>
        <begin position="83"/>
        <end position="104"/>
    </location>
</feature>
<feature type="domain" description="MyTH4" evidence="8">
    <location>
        <begin position="138"/>
        <end position="343"/>
    </location>
</feature>
<evidence type="ECO:0000256" key="2">
    <source>
        <dbReference type="ARBA" id="ARBA00008314"/>
    </source>
</evidence>
<dbReference type="InterPro" id="IPR035963">
    <property type="entry name" value="FERM_2"/>
</dbReference>
<dbReference type="SMART" id="SM00295">
    <property type="entry name" value="B41"/>
    <property type="match status" value="2"/>
</dbReference>
<dbReference type="InterPro" id="IPR051567">
    <property type="entry name" value="Unconventional_Myosin_ATPase"/>
</dbReference>
<dbReference type="InterPro" id="IPR029071">
    <property type="entry name" value="Ubiquitin-like_domsf"/>
</dbReference>
<feature type="domain" description="MyTH4" evidence="8">
    <location>
        <begin position="782"/>
        <end position="931"/>
    </location>
</feature>
<comment type="similarity">
    <text evidence="2">Belongs to the TRAFAC class myosin-kinesin ATPase superfamily. Myosin family.</text>
</comment>
<dbReference type="PROSITE" id="PS50057">
    <property type="entry name" value="FERM_3"/>
    <property type="match status" value="2"/>
</dbReference>
<dbReference type="PANTHER" id="PTHR22692">
    <property type="entry name" value="MYOSIN VII, XV"/>
    <property type="match status" value="1"/>
</dbReference>
<gene>
    <name evidence="9" type="ORF">SNE40_000448</name>
</gene>
<evidence type="ECO:0000313" key="10">
    <source>
        <dbReference type="Proteomes" id="UP001347796"/>
    </source>
</evidence>
<evidence type="ECO:0000313" key="9">
    <source>
        <dbReference type="EMBL" id="KAK6194916.1"/>
    </source>
</evidence>
<dbReference type="SMART" id="SM00139">
    <property type="entry name" value="MyTH4"/>
    <property type="match status" value="2"/>
</dbReference>
<dbReference type="SUPFAM" id="SSF47031">
    <property type="entry name" value="Second domain of FERM"/>
    <property type="match status" value="2"/>
</dbReference>
<dbReference type="InterPro" id="IPR000857">
    <property type="entry name" value="MyTH4_dom"/>
</dbReference>
<proteinExistence type="inferred from homology"/>
<evidence type="ECO:0008006" key="11">
    <source>
        <dbReference type="Google" id="ProtNLM"/>
    </source>
</evidence>
<dbReference type="InterPro" id="IPR011993">
    <property type="entry name" value="PH-like_dom_sf"/>
</dbReference>
<evidence type="ECO:0000256" key="6">
    <source>
        <dbReference type="SAM" id="MobiDB-lite"/>
    </source>
</evidence>